<dbReference type="SUPFAM" id="SSF52540">
    <property type="entry name" value="P-loop containing nucleoside triphosphate hydrolases"/>
    <property type="match status" value="3"/>
</dbReference>
<dbReference type="GO" id="GO:0003723">
    <property type="term" value="F:RNA binding"/>
    <property type="evidence" value="ECO:0007669"/>
    <property type="project" value="UniProtKB-UniRule"/>
</dbReference>
<protein>
    <recommendedName>
        <fullName evidence="6">ATP-dependent RNA helicase</fullName>
        <ecNumber evidence="6">3.6.4.13</ecNumber>
    </recommendedName>
</protein>
<dbReference type="AlphaFoldDB" id="A0AA36DU72"/>
<comment type="similarity">
    <text evidence="6">Belongs to the DEAD box helicase family.</text>
</comment>
<dbReference type="Gene3D" id="3.40.50.300">
    <property type="entry name" value="P-loop containing nucleotide triphosphate hydrolases"/>
    <property type="match status" value="3"/>
</dbReference>
<keyword evidence="4 6" id="KW-0067">ATP-binding</keyword>
<evidence type="ECO:0000313" key="11">
    <source>
        <dbReference type="Proteomes" id="UP001176961"/>
    </source>
</evidence>
<dbReference type="InterPro" id="IPR000629">
    <property type="entry name" value="RNA-helicase_DEAD-box_CS"/>
</dbReference>
<dbReference type="PROSITE" id="PS00039">
    <property type="entry name" value="DEAD_ATP_HELICASE"/>
    <property type="match status" value="1"/>
</dbReference>
<dbReference type="CDD" id="cd00268">
    <property type="entry name" value="DEADc"/>
    <property type="match status" value="1"/>
</dbReference>
<evidence type="ECO:0000259" key="8">
    <source>
        <dbReference type="PROSITE" id="PS51192"/>
    </source>
</evidence>
<evidence type="ECO:0000313" key="10">
    <source>
        <dbReference type="EMBL" id="CAJ0592142.1"/>
    </source>
</evidence>
<feature type="compositionally biased region" description="Acidic residues" evidence="7">
    <location>
        <begin position="1025"/>
        <end position="1034"/>
    </location>
</feature>
<dbReference type="GO" id="GO:0005524">
    <property type="term" value="F:ATP binding"/>
    <property type="evidence" value="ECO:0007669"/>
    <property type="project" value="UniProtKB-UniRule"/>
</dbReference>
<comment type="catalytic activity">
    <reaction evidence="6">
        <text>ATP + H2O = ADP + phosphate + H(+)</text>
        <dbReference type="Rhea" id="RHEA:13065"/>
        <dbReference type="ChEBI" id="CHEBI:15377"/>
        <dbReference type="ChEBI" id="CHEBI:15378"/>
        <dbReference type="ChEBI" id="CHEBI:30616"/>
        <dbReference type="ChEBI" id="CHEBI:43474"/>
        <dbReference type="ChEBI" id="CHEBI:456216"/>
        <dbReference type="EC" id="3.6.4.13"/>
    </reaction>
</comment>
<dbReference type="InterPro" id="IPR014001">
    <property type="entry name" value="Helicase_ATP-bd"/>
</dbReference>
<evidence type="ECO:0000256" key="5">
    <source>
        <dbReference type="ARBA" id="ARBA00022884"/>
    </source>
</evidence>
<dbReference type="Proteomes" id="UP001176961">
    <property type="component" value="Unassembled WGS sequence"/>
</dbReference>
<dbReference type="EMBL" id="CATQJL010000001">
    <property type="protein sequence ID" value="CAJ0592142.1"/>
    <property type="molecule type" value="Genomic_DNA"/>
</dbReference>
<evidence type="ECO:0000256" key="1">
    <source>
        <dbReference type="ARBA" id="ARBA00022741"/>
    </source>
</evidence>
<dbReference type="InterPro" id="IPR001650">
    <property type="entry name" value="Helicase_C-like"/>
</dbReference>
<evidence type="ECO:0000259" key="9">
    <source>
        <dbReference type="PROSITE" id="PS51194"/>
    </source>
</evidence>
<gene>
    <name evidence="10" type="ORF">CYNAS_LOCUS4125</name>
</gene>
<feature type="domain" description="Helicase C-terminal" evidence="9">
    <location>
        <begin position="856"/>
        <end position="999"/>
    </location>
</feature>
<feature type="region of interest" description="Disordered" evidence="7">
    <location>
        <begin position="1021"/>
        <end position="1046"/>
    </location>
</feature>
<keyword evidence="5 6" id="KW-0694">RNA-binding</keyword>
<dbReference type="GO" id="GO:0043186">
    <property type="term" value="C:P granule"/>
    <property type="evidence" value="ECO:0007669"/>
    <property type="project" value="UniProtKB-ARBA"/>
</dbReference>
<feature type="domain" description="Helicase ATP-binding" evidence="8">
    <location>
        <begin position="606"/>
        <end position="802"/>
    </location>
</feature>
<accession>A0AA36DU72</accession>
<dbReference type="InterPro" id="IPR011545">
    <property type="entry name" value="DEAD/DEAH_box_helicase_dom"/>
</dbReference>
<dbReference type="PROSITE" id="PS51192">
    <property type="entry name" value="HELICASE_ATP_BIND_1"/>
    <property type="match status" value="1"/>
</dbReference>
<dbReference type="GO" id="GO:0003724">
    <property type="term" value="F:RNA helicase activity"/>
    <property type="evidence" value="ECO:0007669"/>
    <property type="project" value="UniProtKB-EC"/>
</dbReference>
<reference evidence="10" key="1">
    <citation type="submission" date="2023-07" db="EMBL/GenBank/DDBJ databases">
        <authorList>
            <consortium name="CYATHOMIX"/>
        </authorList>
    </citation>
    <scope>NUCLEOTIDE SEQUENCE</scope>
    <source>
        <strain evidence="10">N/A</strain>
    </source>
</reference>
<organism evidence="10 11">
    <name type="scientific">Cylicocyclus nassatus</name>
    <name type="common">Nematode worm</name>
    <dbReference type="NCBI Taxonomy" id="53992"/>
    <lineage>
        <taxon>Eukaryota</taxon>
        <taxon>Metazoa</taxon>
        <taxon>Ecdysozoa</taxon>
        <taxon>Nematoda</taxon>
        <taxon>Chromadorea</taxon>
        <taxon>Rhabditida</taxon>
        <taxon>Rhabditina</taxon>
        <taxon>Rhabditomorpha</taxon>
        <taxon>Strongyloidea</taxon>
        <taxon>Strongylidae</taxon>
        <taxon>Cylicocyclus</taxon>
    </lineage>
</organism>
<comment type="caution">
    <text evidence="10">The sequence shown here is derived from an EMBL/GenBank/DDBJ whole genome shotgun (WGS) entry which is preliminary data.</text>
</comment>
<dbReference type="GO" id="GO:0016787">
    <property type="term" value="F:hydrolase activity"/>
    <property type="evidence" value="ECO:0007669"/>
    <property type="project" value="UniProtKB-KW"/>
</dbReference>
<dbReference type="EC" id="3.6.4.13" evidence="6"/>
<dbReference type="PANTHER" id="PTHR24031">
    <property type="entry name" value="RNA HELICASE"/>
    <property type="match status" value="1"/>
</dbReference>
<dbReference type="Pfam" id="PF00271">
    <property type="entry name" value="Helicase_C"/>
    <property type="match status" value="1"/>
</dbReference>
<dbReference type="PROSITE" id="PS51194">
    <property type="entry name" value="HELICASE_CTER"/>
    <property type="match status" value="1"/>
</dbReference>
<keyword evidence="2 6" id="KW-0378">Hydrolase</keyword>
<evidence type="ECO:0000256" key="7">
    <source>
        <dbReference type="SAM" id="MobiDB-lite"/>
    </source>
</evidence>
<comment type="domain">
    <text evidence="6">The Q motif is unique to and characteristic of the DEAD box family of RNA helicases and controls ATP binding and hydrolysis.</text>
</comment>
<keyword evidence="3 6" id="KW-0347">Helicase</keyword>
<comment type="function">
    <text evidence="6">RNA helicase.</text>
</comment>
<sequence length="1046" mass="120305">MPRNSSSKYPYDHRGTGSYIFEFGDDQRRMHCNDFVFDMNAAMQELDYYSERQELRKRSNGKYLENDYAPSDRMEIRCQDLPTRFRKQSTLDFLQPCVARNVVPGRRHHIAALLPLQQYMIPLVLYEFNFLVMGPDGAGKTSGYLLPLVNKLVEFKEVELRGRRGPLALIITHTEDKLRHVKDLCGAFCIRTPLIRFFIGEEELDAIGGLSSTTVFDMVGASASTMVNALKKYQIPLKHLKFVVLEEFHLCYKDSDYMRNLIALKNLLTKNEVLPTFMYISTLVSTQQMFDKSFMKEMSCCKVAKIVAPPGIDDVRVAVLPCRSAWCHFDWTLKLLAGEGVFPKKTVVLANDPWTVHSIALRLSLEDVQATYVTHSDSLLEVEEAVRLWRTEEFRVIVADYKSLSEMDYGFVEMCVLFELPEDDFSLYCRRLTELSAKLNHRRRIYIMVNTELDLKRVASVINFLDDLDQAYPDFLQAMQEKYVANLRGTSFRKFTRICAITSRFVLEEIVERIQKHFLARRDFARVILLHSEMARRLSSNFGDAQDNNKQEEDFERFLQDQKDNITVSPNDKYDQLPLNQLEETLQKNLRKMGYQQLLPLQAYSAKILLSGHHLLVRAPTGSGKTAAFLIPAIQYVIEYHLHVRRTDYPLVLILGNTSNLMEQTYKFACQMAGYEPENRGERKFARTNVRIAGLYAGGSALKLLKFAKSKLEQEIVVATCGGVLRAIDLHMIDLSNLKLLIIDEADKMVDISRGFGLDVHTILSKIPEDVKEKLVVAEFSATFYSEDNAVQLSDLEKELFRGELPAFIDVPAPKGYITQRVIEKGERVEGFWRPNFDKDLSLLMGLIEGDLRLHNMDRGGPFKKSTVIFVERKITSNYLALFFQLNGYRMEPLNSDFTPKQNREVLRSMEQNEIQGVVATNKLSRGQDIPEVDHVIVYEMSQNFDDYKHRIGRTGRMGRGGRATVLFSVELDYVHIINLFEFMCEHDQIIPQWLYTEYMRCKQNMRTSLSMSDSFVSADSNISEAEESDDEVQAENIVKAPNAVE</sequence>
<dbReference type="InterPro" id="IPR027417">
    <property type="entry name" value="P-loop_NTPase"/>
</dbReference>
<dbReference type="SMART" id="SM00490">
    <property type="entry name" value="HELICc"/>
    <property type="match status" value="1"/>
</dbReference>
<dbReference type="Pfam" id="PF00270">
    <property type="entry name" value="DEAD"/>
    <property type="match status" value="2"/>
</dbReference>
<proteinExistence type="inferred from homology"/>
<name>A0AA36DU72_CYLNA</name>
<evidence type="ECO:0000256" key="4">
    <source>
        <dbReference type="ARBA" id="ARBA00022840"/>
    </source>
</evidence>
<keyword evidence="11" id="KW-1185">Reference proteome</keyword>
<dbReference type="SMART" id="SM00487">
    <property type="entry name" value="DEXDc"/>
    <property type="match status" value="2"/>
</dbReference>
<evidence type="ECO:0000256" key="6">
    <source>
        <dbReference type="RuleBase" id="RU365068"/>
    </source>
</evidence>
<evidence type="ECO:0000256" key="2">
    <source>
        <dbReference type="ARBA" id="ARBA00022801"/>
    </source>
</evidence>
<dbReference type="InterPro" id="IPR044742">
    <property type="entry name" value="DEAD/DEAH_RhlB"/>
</dbReference>
<evidence type="ECO:0000256" key="3">
    <source>
        <dbReference type="ARBA" id="ARBA00022806"/>
    </source>
</evidence>
<keyword evidence="1 6" id="KW-0547">Nucleotide-binding</keyword>